<dbReference type="KEGG" id="mhl:MHLP_01510"/>
<organism evidence="1 2">
    <name type="scientific">Mycoplasma haematolamae (strain Purdue)</name>
    <dbReference type="NCBI Taxonomy" id="1212765"/>
    <lineage>
        <taxon>Bacteria</taxon>
        <taxon>Bacillati</taxon>
        <taxon>Mycoplasmatota</taxon>
        <taxon>Mollicutes</taxon>
        <taxon>Mycoplasmataceae</taxon>
        <taxon>Mycoplasma</taxon>
    </lineage>
</organism>
<reference evidence="2" key="2">
    <citation type="submission" date="2012-07" db="EMBL/GenBank/DDBJ databases">
        <title>Complete genome sequence of 'Candidatus Mycoplasma haemolamae'.</title>
        <authorList>
            <person name="Guimaraes A.M.S."/>
            <person name="Toth B."/>
            <person name="Santos A.P."/>
            <person name="Nascimento N.C."/>
            <person name="Sojka J.E."/>
            <person name="Messick J.B."/>
        </authorList>
    </citation>
    <scope>NUCLEOTIDE SEQUENCE [LARGE SCALE GENOMIC DNA]</scope>
    <source>
        <strain evidence="2">Purdue</strain>
    </source>
</reference>
<protein>
    <submittedName>
        <fullName evidence="1">Uncharacterized protein</fullName>
    </submittedName>
</protein>
<evidence type="ECO:0000313" key="1">
    <source>
        <dbReference type="EMBL" id="AFO51882.1"/>
    </source>
</evidence>
<reference evidence="1 2" key="1">
    <citation type="journal article" date="2012" name="J. Bacteriol.">
        <title>Genome Sequence of "Candidatus Mycoplasma haemolamae" Strain Purdue, a Red Blood Cell Pathogen of Alpacas (Vicugna pacos) and Llamas (Lama glama).</title>
        <authorList>
            <person name="Guimaraes A.M."/>
            <person name="Toth B."/>
            <person name="Santos A.P."/>
            <person name="do Nascimento N.C."/>
            <person name="Kritchevsky J.E."/>
            <person name="Messick J.B."/>
        </authorList>
    </citation>
    <scope>NUCLEOTIDE SEQUENCE [LARGE SCALE GENOMIC DNA]</scope>
    <source>
        <strain evidence="1 2">Purdue</strain>
    </source>
</reference>
<dbReference type="Proteomes" id="UP000006502">
    <property type="component" value="Chromosome"/>
</dbReference>
<dbReference type="PATRIC" id="fig|1212765.3.peg.337"/>
<accession>I7C5T9</accession>
<dbReference type="EMBL" id="CP003731">
    <property type="protein sequence ID" value="AFO51882.1"/>
    <property type="molecule type" value="Genomic_DNA"/>
</dbReference>
<keyword evidence="2" id="KW-1185">Reference proteome</keyword>
<dbReference type="AlphaFoldDB" id="I7C5T9"/>
<sequence>MIPFKVLVVGGASVLGVGGAGSAVYLAVPGVGVQTSVREKLPLKQINRIESGQEVSYEFTSNKTTDPVVLKCASKNLEFPYLSVAMGPPQMKTATIKCEYKATKQVLADKEHLPVSAAYQESFPKCYLKDNNDEMKFFCQLDNEDLVIRMSQDGHRKPQLALEWKK</sequence>
<proteinExistence type="predicted"/>
<gene>
    <name evidence="1" type="ordered locus">MHLP_01510</name>
</gene>
<name>I7C5T9_MYCHA</name>
<dbReference type="HOGENOM" id="CLU_1600877_0_0_14"/>
<evidence type="ECO:0000313" key="2">
    <source>
        <dbReference type="Proteomes" id="UP000006502"/>
    </source>
</evidence>